<dbReference type="PANTHER" id="PTHR11113:SF2">
    <property type="entry name" value="ADENINE DEAMINASE"/>
    <property type="match status" value="1"/>
</dbReference>
<evidence type="ECO:0000256" key="1">
    <source>
        <dbReference type="ARBA" id="ARBA00022801"/>
    </source>
</evidence>
<comment type="catalytic activity">
    <reaction evidence="3">
        <text>adenine + H2O + H(+) = hypoxanthine + NH4(+)</text>
        <dbReference type="Rhea" id="RHEA:23688"/>
        <dbReference type="ChEBI" id="CHEBI:15377"/>
        <dbReference type="ChEBI" id="CHEBI:15378"/>
        <dbReference type="ChEBI" id="CHEBI:16708"/>
        <dbReference type="ChEBI" id="CHEBI:17368"/>
        <dbReference type="ChEBI" id="CHEBI:28938"/>
        <dbReference type="EC" id="3.5.4.2"/>
    </reaction>
</comment>
<proteinExistence type="inferred from homology"/>
<dbReference type="EC" id="3.5.4.2" evidence="3"/>
<dbReference type="InterPro" id="IPR026912">
    <property type="entry name" value="Adenine_deam_C"/>
</dbReference>
<feature type="domain" description="Amidohydrolase-related" evidence="4">
    <location>
        <begin position="46"/>
        <end position="326"/>
    </location>
</feature>
<keyword evidence="2 3" id="KW-0464">Manganese</keyword>
<dbReference type="Gene3D" id="3.20.20.140">
    <property type="entry name" value="Metal-dependent hydrolases"/>
    <property type="match status" value="1"/>
</dbReference>
<keyword evidence="7" id="KW-1185">Reference proteome</keyword>
<evidence type="ECO:0000259" key="4">
    <source>
        <dbReference type="Pfam" id="PF01979"/>
    </source>
</evidence>
<dbReference type="NCBIfam" id="TIGR01178">
    <property type="entry name" value="ade"/>
    <property type="match status" value="1"/>
</dbReference>
<dbReference type="GO" id="GO:0006146">
    <property type="term" value="P:adenine catabolic process"/>
    <property type="evidence" value="ECO:0007669"/>
    <property type="project" value="InterPro"/>
</dbReference>
<evidence type="ECO:0000256" key="2">
    <source>
        <dbReference type="ARBA" id="ARBA00023211"/>
    </source>
</evidence>
<comment type="similarity">
    <text evidence="3">Belongs to the metallo-dependent hydrolases superfamily. Adenine deaminase family.</text>
</comment>
<dbReference type="Proteomes" id="UP000634139">
    <property type="component" value="Unassembled WGS sequence"/>
</dbReference>
<keyword evidence="1 3" id="KW-0378">Hydrolase</keyword>
<dbReference type="HAMAP" id="MF_01518">
    <property type="entry name" value="Adenine_deamin"/>
    <property type="match status" value="1"/>
</dbReference>
<evidence type="ECO:0000313" key="6">
    <source>
        <dbReference type="EMBL" id="GGZ88113.1"/>
    </source>
</evidence>
<dbReference type="InterPro" id="IPR006679">
    <property type="entry name" value="Adenine_deam"/>
</dbReference>
<dbReference type="Pfam" id="PF01979">
    <property type="entry name" value="Amidohydro_1"/>
    <property type="match status" value="1"/>
</dbReference>
<reference evidence="6" key="2">
    <citation type="submission" date="2020-09" db="EMBL/GenBank/DDBJ databases">
        <authorList>
            <person name="Sun Q."/>
            <person name="Kim S."/>
        </authorList>
    </citation>
    <scope>NUCLEOTIDE SEQUENCE</scope>
    <source>
        <strain evidence="6">KCTC 32422</strain>
    </source>
</reference>
<comment type="caution">
    <text evidence="6">The sequence shown here is derived from an EMBL/GenBank/DDBJ whole genome shotgun (WGS) entry which is preliminary data.</text>
</comment>
<organism evidence="6 7">
    <name type="scientific">Novosphingobium arvoryzae</name>
    <dbReference type="NCBI Taxonomy" id="1256514"/>
    <lineage>
        <taxon>Bacteria</taxon>
        <taxon>Pseudomonadati</taxon>
        <taxon>Pseudomonadota</taxon>
        <taxon>Alphaproteobacteria</taxon>
        <taxon>Sphingomonadales</taxon>
        <taxon>Sphingomonadaceae</taxon>
        <taxon>Novosphingobium</taxon>
    </lineage>
</organism>
<sequence>MINCGTFDGNIIDIHARRTFFGRVTWVDGVIESIVDSGSPREGYGFLSPGFVDAHVHIESSMLTPAEFGRIAVRHGTVATVSDPHEIANVLGTEGIDFMVQSARKGPLHICFGAPPCVPATPFETSGAAIEPADVERLLASGHAGYLAEVMNVPGVLAGDEALMAKLSAAIRHGVPIDGHAPGLSGEALLHYRAAGIATDHECMTLSEAEEKAAAGMKILIREGSAARNFDALHPLIASRPAQVMFCSDDKHPDDLLAGHVNDLIRRAVGLGHDLYDVLRCASTIPVMHYHLPIGLLREGDRMDAVELCDLADFAVRSTWIGGRKVAERGASLLPFAGTTLPNRFHAQPISPSDLALPACHGESAGLIRAIRAIDGQLTTEQVVRPAKVRLGQLVPDLERDLLMLVVINRYNPAPPAIAFVEGFRLASGALASSVAHDSHNIVAVGASLEALCRAINAVIAAQGGIAVASDHRTDILPLPVAGLISDCDGDHVGQLYRELDGRAHALGCTLRSPFMTLSFMALLVIPALKLSDKGLFDSENFSFTSVDSATA</sequence>
<evidence type="ECO:0000256" key="3">
    <source>
        <dbReference type="HAMAP-Rule" id="MF_01518"/>
    </source>
</evidence>
<dbReference type="RefSeq" id="WP_229822060.1">
    <property type="nucleotide sequence ID" value="NZ_BMZD01000001.1"/>
</dbReference>
<evidence type="ECO:0000313" key="7">
    <source>
        <dbReference type="Proteomes" id="UP000634139"/>
    </source>
</evidence>
<dbReference type="PANTHER" id="PTHR11113">
    <property type="entry name" value="N-ACETYLGLUCOSAMINE-6-PHOSPHATE DEACETYLASE"/>
    <property type="match status" value="1"/>
</dbReference>
<name>A0A918R7L6_9SPHN</name>
<evidence type="ECO:0000259" key="5">
    <source>
        <dbReference type="Pfam" id="PF13382"/>
    </source>
</evidence>
<comment type="cofactor">
    <cofactor evidence="3">
        <name>Mn(2+)</name>
        <dbReference type="ChEBI" id="CHEBI:29035"/>
    </cofactor>
</comment>
<dbReference type="EMBL" id="BMZD01000001">
    <property type="protein sequence ID" value="GGZ88113.1"/>
    <property type="molecule type" value="Genomic_DNA"/>
</dbReference>
<reference evidence="6" key="1">
    <citation type="journal article" date="2014" name="Int. J. Syst. Evol. Microbiol.">
        <title>Complete genome sequence of Corynebacterium casei LMG S-19264T (=DSM 44701T), isolated from a smear-ripened cheese.</title>
        <authorList>
            <consortium name="US DOE Joint Genome Institute (JGI-PGF)"/>
            <person name="Walter F."/>
            <person name="Albersmeier A."/>
            <person name="Kalinowski J."/>
            <person name="Ruckert C."/>
        </authorList>
    </citation>
    <scope>NUCLEOTIDE SEQUENCE</scope>
    <source>
        <strain evidence="6">KCTC 32422</strain>
    </source>
</reference>
<gene>
    <name evidence="3 6" type="primary">ade</name>
    <name evidence="6" type="ORF">GCM10011617_03690</name>
</gene>
<protein>
    <recommendedName>
        <fullName evidence="3">Adenine deaminase</fullName>
        <shortName evidence="3">Adenase</shortName>
        <shortName evidence="3">Adenine aminase</shortName>
        <ecNumber evidence="3">3.5.4.2</ecNumber>
    </recommendedName>
</protein>
<dbReference type="InterPro" id="IPR006680">
    <property type="entry name" value="Amidohydro-rel"/>
</dbReference>
<dbReference type="GO" id="GO:0000034">
    <property type="term" value="F:adenine deaminase activity"/>
    <property type="evidence" value="ECO:0007669"/>
    <property type="project" value="UniProtKB-UniRule"/>
</dbReference>
<dbReference type="Pfam" id="PF13382">
    <property type="entry name" value="Adenine_deam_C"/>
    <property type="match status" value="1"/>
</dbReference>
<dbReference type="AlphaFoldDB" id="A0A918R7L6"/>
<feature type="domain" description="Adenine deaminase C-terminal" evidence="5">
    <location>
        <begin position="377"/>
        <end position="542"/>
    </location>
</feature>
<accession>A0A918R7L6</accession>
<dbReference type="InterPro" id="IPR032466">
    <property type="entry name" value="Metal_Hydrolase"/>
</dbReference>
<dbReference type="SUPFAM" id="SSF51556">
    <property type="entry name" value="Metallo-dependent hydrolases"/>
    <property type="match status" value="1"/>
</dbReference>